<comment type="caution">
    <text evidence="1">The sequence shown here is derived from an EMBL/GenBank/DDBJ whole genome shotgun (WGS) entry which is preliminary data.</text>
</comment>
<protein>
    <submittedName>
        <fullName evidence="1">Uncharacterized protein</fullName>
    </submittedName>
</protein>
<dbReference type="Proteomes" id="UP000258522">
    <property type="component" value="Unassembled WGS sequence"/>
</dbReference>
<sequence length="72" mass="7741">MRKAFSETSFLGTRTATTLLAKLETTEITGGAVYNALVGDTAKEHQLTLVARDRRAGEVYNPLGVDTEGINV</sequence>
<gene>
    <name evidence="1" type="ORF">MUBE_00045</name>
</gene>
<proteinExistence type="predicted"/>
<dbReference type="OrthoDB" id="25693at2"/>
<dbReference type="EMBL" id="QAYL01000001">
    <property type="protein sequence ID" value="RFD27105.1"/>
    <property type="molecule type" value="Genomic_DNA"/>
</dbReference>
<reference evidence="1 2" key="1">
    <citation type="submission" date="2018-07" db="EMBL/GenBank/DDBJ databases">
        <title>Whole genome sequence of Mycobacterium uberis.</title>
        <authorList>
            <person name="Benjak A."/>
        </authorList>
    </citation>
    <scope>NUCLEOTIDE SEQUENCE [LARGE SCALE GENOMIC DNA]</scope>
    <source>
        <strain evidence="1 2">Jura</strain>
    </source>
</reference>
<dbReference type="AlphaFoldDB" id="A0A3E1HLI2"/>
<evidence type="ECO:0000313" key="2">
    <source>
        <dbReference type="Proteomes" id="UP000258522"/>
    </source>
</evidence>
<organism evidence="1 2">
    <name type="scientific">Mycobacterium uberis</name>
    <dbReference type="NCBI Taxonomy" id="2162698"/>
    <lineage>
        <taxon>Bacteria</taxon>
        <taxon>Bacillati</taxon>
        <taxon>Actinomycetota</taxon>
        <taxon>Actinomycetes</taxon>
        <taxon>Mycobacteriales</taxon>
        <taxon>Mycobacteriaceae</taxon>
        <taxon>Mycobacterium</taxon>
    </lineage>
</organism>
<dbReference type="RefSeq" id="WP_116538997.1">
    <property type="nucleotide sequence ID" value="NZ_QAYL01000001.1"/>
</dbReference>
<keyword evidence="2" id="KW-1185">Reference proteome</keyword>
<name>A0A3E1HLI2_9MYCO</name>
<accession>A0A3E1HLI2</accession>
<evidence type="ECO:0000313" key="1">
    <source>
        <dbReference type="EMBL" id="RFD27105.1"/>
    </source>
</evidence>